<reference evidence="2" key="1">
    <citation type="journal article" date="2009" name="PLoS Genet.">
        <title>Sequencing, mapping, and analysis of 27,455 maize full-length cDNAs.</title>
        <authorList>
            <person name="Soderlund C."/>
            <person name="Descour A."/>
            <person name="Kudrna D."/>
            <person name="Bomhoff M."/>
            <person name="Boyd L."/>
            <person name="Currie J."/>
            <person name="Angelova A."/>
            <person name="Collura K."/>
            <person name="Wissotski M."/>
            <person name="Ashley E."/>
            <person name="Morrow D."/>
            <person name="Fernandes J."/>
            <person name="Walbot V."/>
            <person name="Yu Y."/>
        </authorList>
    </citation>
    <scope>NUCLEOTIDE SEQUENCE</scope>
    <source>
        <strain evidence="2">B73</strain>
    </source>
</reference>
<keyword evidence="1" id="KW-0732">Signal</keyword>
<sequence length="86" mass="9575">MPRWTRAASMMLSLLVAPLGSPGCSSCSRTSSTARSCARTSILMRPLPMVLLSRLLSSVVRATRRCRTCFCLTSLLSLWVWRLPEE</sequence>
<reference evidence="2" key="2">
    <citation type="submission" date="2012-06" db="EMBL/GenBank/DDBJ databases">
        <authorList>
            <person name="Yu Y."/>
            <person name="Currie J."/>
            <person name="Lomeli R."/>
            <person name="Angelova A."/>
            <person name="Collura K."/>
            <person name="Wissotski M."/>
            <person name="Campos D."/>
            <person name="Kudrna D."/>
            <person name="Golser W."/>
            <person name="Ashely E."/>
            <person name="Descour A."/>
            <person name="Fernandes J."/>
            <person name="Soderlund C."/>
            <person name="Walbot V."/>
        </authorList>
    </citation>
    <scope>NUCLEOTIDE SEQUENCE</scope>
    <source>
        <strain evidence="2">B73</strain>
    </source>
</reference>
<dbReference type="AlphaFoldDB" id="C4J7U0"/>
<feature type="signal peptide" evidence="1">
    <location>
        <begin position="1"/>
        <end position="26"/>
    </location>
</feature>
<dbReference type="EMBL" id="BT086887">
    <property type="protein sequence ID" value="ACR37240.1"/>
    <property type="molecule type" value="mRNA"/>
</dbReference>
<accession>C4J7U0</accession>
<proteinExistence type="evidence at transcript level"/>
<name>C4J7U0_MAIZE</name>
<feature type="chain" id="PRO_5002939293" description="Secreted protein" evidence="1">
    <location>
        <begin position="27"/>
        <end position="86"/>
    </location>
</feature>
<evidence type="ECO:0000313" key="2">
    <source>
        <dbReference type="EMBL" id="ACR37240.1"/>
    </source>
</evidence>
<evidence type="ECO:0000256" key="1">
    <source>
        <dbReference type="SAM" id="SignalP"/>
    </source>
</evidence>
<protein>
    <recommendedName>
        <fullName evidence="3">Secreted protein</fullName>
    </recommendedName>
</protein>
<organism evidence="2">
    <name type="scientific">Zea mays</name>
    <name type="common">Maize</name>
    <dbReference type="NCBI Taxonomy" id="4577"/>
    <lineage>
        <taxon>Eukaryota</taxon>
        <taxon>Viridiplantae</taxon>
        <taxon>Streptophyta</taxon>
        <taxon>Embryophyta</taxon>
        <taxon>Tracheophyta</taxon>
        <taxon>Spermatophyta</taxon>
        <taxon>Magnoliopsida</taxon>
        <taxon>Liliopsida</taxon>
        <taxon>Poales</taxon>
        <taxon>Poaceae</taxon>
        <taxon>PACMAD clade</taxon>
        <taxon>Panicoideae</taxon>
        <taxon>Andropogonodae</taxon>
        <taxon>Andropogoneae</taxon>
        <taxon>Tripsacinae</taxon>
        <taxon>Zea</taxon>
    </lineage>
</organism>
<evidence type="ECO:0008006" key="3">
    <source>
        <dbReference type="Google" id="ProtNLM"/>
    </source>
</evidence>